<feature type="region of interest" description="Disordered" evidence="7">
    <location>
        <begin position="235"/>
        <end position="284"/>
    </location>
</feature>
<dbReference type="InterPro" id="IPR036345">
    <property type="entry name" value="ExoRNase_PH_dom2_sf"/>
</dbReference>
<reference evidence="11" key="1">
    <citation type="submission" date="2016-04" db="EMBL/GenBank/DDBJ databases">
        <authorList>
            <person name="Nguyen H.D."/>
            <person name="Kesanakurti P."/>
            <person name="Cullis J."/>
            <person name="Levesque C.A."/>
            <person name="Hambleton S."/>
        </authorList>
    </citation>
    <scope>NUCLEOTIDE SEQUENCE</scope>
    <source>
        <strain evidence="11">DAOMC 238032</strain>
    </source>
</reference>
<feature type="domain" description="Exoribonuclease phosphorolytic" evidence="9">
    <location>
        <begin position="295"/>
        <end position="344"/>
    </location>
</feature>
<evidence type="ECO:0000313" key="13">
    <source>
        <dbReference type="Proteomes" id="UP000836402"/>
    </source>
</evidence>
<dbReference type="PANTHER" id="PTHR11097:SF14">
    <property type="entry name" value="EXOSOME COMPLEX COMPONENT RRP45"/>
    <property type="match status" value="1"/>
</dbReference>
<dbReference type="Proteomes" id="UP000077671">
    <property type="component" value="Unassembled WGS sequence"/>
</dbReference>
<dbReference type="InterPro" id="IPR015847">
    <property type="entry name" value="ExoRNase_PH_dom2"/>
</dbReference>
<dbReference type="SUPFAM" id="SSF55666">
    <property type="entry name" value="Ribonuclease PH domain 2-like"/>
    <property type="match status" value="1"/>
</dbReference>
<dbReference type="SUPFAM" id="SSF54211">
    <property type="entry name" value="Ribosomal protein S5 domain 2-like"/>
    <property type="match status" value="1"/>
</dbReference>
<feature type="compositionally biased region" description="Acidic residues" evidence="7">
    <location>
        <begin position="246"/>
        <end position="263"/>
    </location>
</feature>
<dbReference type="GO" id="GO:0071028">
    <property type="term" value="P:nuclear mRNA surveillance"/>
    <property type="evidence" value="ECO:0007669"/>
    <property type="project" value="TreeGrafter"/>
</dbReference>
<dbReference type="GO" id="GO:0071035">
    <property type="term" value="P:nuclear polyadenylation-dependent rRNA catabolic process"/>
    <property type="evidence" value="ECO:0007669"/>
    <property type="project" value="TreeGrafter"/>
</dbReference>
<keyword evidence="5" id="KW-0694">RNA-binding</keyword>
<dbReference type="GO" id="GO:0034473">
    <property type="term" value="P:U1 snRNA 3'-end processing"/>
    <property type="evidence" value="ECO:0007669"/>
    <property type="project" value="TreeGrafter"/>
</dbReference>
<dbReference type="GO" id="GO:0016075">
    <property type="term" value="P:rRNA catabolic process"/>
    <property type="evidence" value="ECO:0007669"/>
    <property type="project" value="TreeGrafter"/>
</dbReference>
<dbReference type="PANTHER" id="PTHR11097">
    <property type="entry name" value="EXOSOME COMPLEX EXONUCLEASE RIBOSOMAL RNA PROCESSING PROTEIN"/>
    <property type="match status" value="1"/>
</dbReference>
<dbReference type="InterPro" id="IPR033100">
    <property type="entry name" value="Rrp45"/>
</dbReference>
<dbReference type="Proteomes" id="UP000836402">
    <property type="component" value="Unassembled WGS sequence"/>
</dbReference>
<reference evidence="11" key="2">
    <citation type="journal article" date="2019" name="IMA Fungus">
        <title>Genome sequencing and comparison of five Tilletia species to identify candidate genes for the detection of regulated species infecting wheat.</title>
        <authorList>
            <person name="Nguyen H.D.T."/>
            <person name="Sultana T."/>
            <person name="Kesanakurti P."/>
            <person name="Hambleton S."/>
        </authorList>
    </citation>
    <scope>NUCLEOTIDE SEQUENCE</scope>
    <source>
        <strain evidence="11">DAOMC 238032</strain>
    </source>
</reference>
<keyword evidence="13" id="KW-1185">Reference proteome</keyword>
<evidence type="ECO:0000313" key="12">
    <source>
        <dbReference type="Proteomes" id="UP000077671"/>
    </source>
</evidence>
<keyword evidence="6" id="KW-0539">Nucleus</keyword>
<evidence type="ECO:0000259" key="8">
    <source>
        <dbReference type="Pfam" id="PF01138"/>
    </source>
</evidence>
<reference evidence="10" key="3">
    <citation type="submission" date="2020-10" db="EMBL/GenBank/DDBJ databases">
        <authorList>
            <person name="Sedaghatjoo S."/>
        </authorList>
    </citation>
    <scope>NUCLEOTIDE SEQUENCE</scope>
    <source>
        <strain evidence="10">AZH3</strain>
    </source>
</reference>
<dbReference type="Pfam" id="PF01138">
    <property type="entry name" value="RNase_PH"/>
    <property type="match status" value="1"/>
</dbReference>
<evidence type="ECO:0000313" key="10">
    <source>
        <dbReference type="EMBL" id="CAD6896697.1"/>
    </source>
</evidence>
<evidence type="ECO:0000256" key="2">
    <source>
        <dbReference type="ARBA" id="ARBA00004496"/>
    </source>
</evidence>
<dbReference type="GO" id="GO:0034475">
    <property type="term" value="P:U4 snRNA 3'-end processing"/>
    <property type="evidence" value="ECO:0007669"/>
    <property type="project" value="TreeGrafter"/>
</dbReference>
<gene>
    <name evidence="11" type="ORF">A4X03_0g5414</name>
    <name evidence="10" type="ORF">JKIAZH3_G8217</name>
</gene>
<dbReference type="AlphaFoldDB" id="A0A177VH35"/>
<keyword evidence="4" id="KW-0963">Cytoplasm</keyword>
<dbReference type="GO" id="GO:0071038">
    <property type="term" value="P:TRAMP-dependent tRNA surveillance pathway"/>
    <property type="evidence" value="ECO:0007669"/>
    <property type="project" value="TreeGrafter"/>
</dbReference>
<dbReference type="CDD" id="cd11368">
    <property type="entry name" value="RNase_PH_RRP45"/>
    <property type="match status" value="1"/>
</dbReference>
<dbReference type="InterPro" id="IPR001247">
    <property type="entry name" value="ExoRNase_PH_dom1"/>
</dbReference>
<evidence type="ECO:0000256" key="3">
    <source>
        <dbReference type="ARBA" id="ARBA00006678"/>
    </source>
</evidence>
<evidence type="ECO:0000256" key="1">
    <source>
        <dbReference type="ARBA" id="ARBA00004123"/>
    </source>
</evidence>
<comment type="caution">
    <text evidence="11">The sequence shown here is derived from an EMBL/GenBank/DDBJ whole genome shotgun (WGS) entry which is preliminary data.</text>
</comment>
<comment type="subcellular location">
    <subcellularLocation>
        <location evidence="2">Cytoplasm</location>
    </subcellularLocation>
    <subcellularLocation>
        <location evidence="1">Nucleus</location>
    </subcellularLocation>
</comment>
<comment type="similarity">
    <text evidence="3">Belongs to the RNase PH family.</text>
</comment>
<dbReference type="InterPro" id="IPR027408">
    <property type="entry name" value="PNPase/RNase_PH_dom_sf"/>
</dbReference>
<sequence length="371" mass="39597">MPSATLLEPSLTERTFILQTLSVSNLRLDGRSPAKTRPLSIKFSPDPDQVGWAHVSLGATQAIAQVSAQLGPPRDDRPKEGVLVIQSEINPIAGQEYEVGRQSAAEIVFEQRLDKAIRRTECVDREALCVIAGKKVWTVRVTVHVLADTGSILDCAVLASIAALRHFRRPDVAVLDADTVHIFPLSERVGLPLAMQHSPASVSLAFFDLGTAEAKAAVDAMRGITVASAAASAVAKREGRGRGDGDGEDEEGEGDDYEGEGDDSGVREDTFATGGPTTTTASYPTEGLQQSRIVCLADPSTIEEQLCSSSLVFVLNAQREICVLDKAGGEPLPADVILASLRQAVGLVTEWSRAVDEALRRDAETRVQGVY</sequence>
<evidence type="ECO:0000259" key="9">
    <source>
        <dbReference type="Pfam" id="PF03725"/>
    </source>
</evidence>
<evidence type="ECO:0000313" key="11">
    <source>
        <dbReference type="EMBL" id="KAE8256362.1"/>
    </source>
</evidence>
<dbReference type="GO" id="GO:0000177">
    <property type="term" value="C:cytoplasmic exosome (RNase complex)"/>
    <property type="evidence" value="ECO:0007669"/>
    <property type="project" value="TreeGrafter"/>
</dbReference>
<dbReference type="GO" id="GO:0034476">
    <property type="term" value="P:U5 snRNA 3'-end processing"/>
    <property type="evidence" value="ECO:0007669"/>
    <property type="project" value="TreeGrafter"/>
</dbReference>
<dbReference type="InterPro" id="IPR050590">
    <property type="entry name" value="Exosome_comp_Rrp42_subfam"/>
</dbReference>
<protein>
    <submittedName>
        <fullName evidence="11">Uncharacterized protein</fullName>
    </submittedName>
</protein>
<dbReference type="GO" id="GO:0035925">
    <property type="term" value="F:mRNA 3'-UTR AU-rich region binding"/>
    <property type="evidence" value="ECO:0007669"/>
    <property type="project" value="TreeGrafter"/>
</dbReference>
<evidence type="ECO:0000256" key="7">
    <source>
        <dbReference type="SAM" id="MobiDB-lite"/>
    </source>
</evidence>
<accession>A0A177VH35</accession>
<feature type="compositionally biased region" description="Low complexity" evidence="7">
    <location>
        <begin position="271"/>
        <end position="284"/>
    </location>
</feature>
<evidence type="ECO:0000256" key="5">
    <source>
        <dbReference type="ARBA" id="ARBA00022884"/>
    </source>
</evidence>
<proteinExistence type="inferred from homology"/>
<evidence type="ECO:0000256" key="6">
    <source>
        <dbReference type="ARBA" id="ARBA00023242"/>
    </source>
</evidence>
<feature type="domain" description="Exoribonuclease phosphorolytic" evidence="8">
    <location>
        <begin position="36"/>
        <end position="170"/>
    </location>
</feature>
<dbReference type="InterPro" id="IPR020568">
    <property type="entry name" value="Ribosomal_Su5_D2-typ_SF"/>
</dbReference>
<evidence type="ECO:0000256" key="4">
    <source>
        <dbReference type="ARBA" id="ARBA00022490"/>
    </source>
</evidence>
<name>A0A177VH35_9BASI</name>
<dbReference type="Pfam" id="PF03725">
    <property type="entry name" value="RNase_PH_C"/>
    <property type="match status" value="1"/>
</dbReference>
<dbReference type="GO" id="GO:0000176">
    <property type="term" value="C:nuclear exosome (RNase complex)"/>
    <property type="evidence" value="ECO:0007669"/>
    <property type="project" value="UniProtKB-ARBA"/>
</dbReference>
<organism evidence="11 12">
    <name type="scientific">Tilletia caries</name>
    <name type="common">wheat bunt fungus</name>
    <dbReference type="NCBI Taxonomy" id="13290"/>
    <lineage>
        <taxon>Eukaryota</taxon>
        <taxon>Fungi</taxon>
        <taxon>Dikarya</taxon>
        <taxon>Basidiomycota</taxon>
        <taxon>Ustilaginomycotina</taxon>
        <taxon>Exobasidiomycetes</taxon>
        <taxon>Tilletiales</taxon>
        <taxon>Tilletiaceae</taxon>
        <taxon>Tilletia</taxon>
    </lineage>
</organism>
<dbReference type="EMBL" id="LWDD02000860">
    <property type="protein sequence ID" value="KAE8256362.1"/>
    <property type="molecule type" value="Genomic_DNA"/>
</dbReference>
<dbReference type="Gene3D" id="3.30.230.70">
    <property type="entry name" value="GHMP Kinase, N-terminal domain"/>
    <property type="match status" value="1"/>
</dbReference>
<dbReference type="GO" id="GO:0000467">
    <property type="term" value="P:exonucleolytic trimming to generate mature 3'-end of 5.8S rRNA from tricistronic rRNA transcript (SSU-rRNA, 5.8S rRNA, LSU-rRNA)"/>
    <property type="evidence" value="ECO:0007669"/>
    <property type="project" value="TreeGrafter"/>
</dbReference>
<feature type="compositionally biased region" description="Basic and acidic residues" evidence="7">
    <location>
        <begin position="235"/>
        <end position="245"/>
    </location>
</feature>
<dbReference type="EMBL" id="CAJHJG010000050">
    <property type="protein sequence ID" value="CAD6896697.1"/>
    <property type="molecule type" value="Genomic_DNA"/>
</dbReference>